<feature type="transmembrane region" description="Helical" evidence="1">
    <location>
        <begin position="12"/>
        <end position="33"/>
    </location>
</feature>
<keyword evidence="1" id="KW-0472">Membrane</keyword>
<dbReference type="Proteomes" id="UP001054837">
    <property type="component" value="Unassembled WGS sequence"/>
</dbReference>
<evidence type="ECO:0000256" key="1">
    <source>
        <dbReference type="SAM" id="Phobius"/>
    </source>
</evidence>
<dbReference type="AlphaFoldDB" id="A0AAV4QUR2"/>
<keyword evidence="1" id="KW-0812">Transmembrane</keyword>
<sequence>MALTITRFDLGRFLVMGILDLCLVLGICVQRFPSHFGGTERSHLNVSGINVNMLPSAVIDIVARLACLIPCGGGHFEHLLFEINAISCYCHLFPCLIMLA</sequence>
<name>A0AAV4QUR2_9ARAC</name>
<evidence type="ECO:0000313" key="3">
    <source>
        <dbReference type="Proteomes" id="UP001054837"/>
    </source>
</evidence>
<organism evidence="2 3">
    <name type="scientific">Caerostris darwini</name>
    <dbReference type="NCBI Taxonomy" id="1538125"/>
    <lineage>
        <taxon>Eukaryota</taxon>
        <taxon>Metazoa</taxon>
        <taxon>Ecdysozoa</taxon>
        <taxon>Arthropoda</taxon>
        <taxon>Chelicerata</taxon>
        <taxon>Arachnida</taxon>
        <taxon>Araneae</taxon>
        <taxon>Araneomorphae</taxon>
        <taxon>Entelegynae</taxon>
        <taxon>Araneoidea</taxon>
        <taxon>Araneidae</taxon>
        <taxon>Caerostris</taxon>
    </lineage>
</organism>
<keyword evidence="3" id="KW-1185">Reference proteome</keyword>
<gene>
    <name evidence="2" type="ORF">CDAR_449531</name>
</gene>
<comment type="caution">
    <text evidence="2">The sequence shown here is derived from an EMBL/GenBank/DDBJ whole genome shotgun (WGS) entry which is preliminary data.</text>
</comment>
<proteinExistence type="predicted"/>
<accession>A0AAV4QUR2</accession>
<dbReference type="EMBL" id="BPLQ01004987">
    <property type="protein sequence ID" value="GIY12024.1"/>
    <property type="molecule type" value="Genomic_DNA"/>
</dbReference>
<evidence type="ECO:0000313" key="2">
    <source>
        <dbReference type="EMBL" id="GIY12024.1"/>
    </source>
</evidence>
<reference evidence="2 3" key="1">
    <citation type="submission" date="2021-06" db="EMBL/GenBank/DDBJ databases">
        <title>Caerostris darwini draft genome.</title>
        <authorList>
            <person name="Kono N."/>
            <person name="Arakawa K."/>
        </authorList>
    </citation>
    <scope>NUCLEOTIDE SEQUENCE [LARGE SCALE GENOMIC DNA]</scope>
</reference>
<keyword evidence="1" id="KW-1133">Transmembrane helix</keyword>
<protein>
    <submittedName>
        <fullName evidence="2">Uncharacterized protein</fullName>
    </submittedName>
</protein>